<protein>
    <submittedName>
        <fullName evidence="5">ABC transporter ATP-binding protein</fullName>
    </submittedName>
</protein>
<accession>A0ABV1E428</accession>
<keyword evidence="3 5" id="KW-0067">ATP-binding</keyword>
<dbReference type="SMART" id="SM00382">
    <property type="entry name" value="AAA"/>
    <property type="match status" value="1"/>
</dbReference>
<keyword evidence="6" id="KW-1185">Reference proteome</keyword>
<sequence length="286" mass="32891">MESILEVKDLVKRYRDFTLDHVSFSLPRGCILGFIGENGAGKTTTLKLILNLIQKESGRVTLFGMDHIKEERRIKEQIGVVFDESYFHDTLSPKDIASVLRRVYPTWDDRLFDRYLGRFSLPKEKVLKEFSRGMKMKLSIASALAHKPRLLILDEATSGLDPVVRNEILDVFLEFIQDEDHSVLLSSHITSDLEKIADYIVFLHKGKVVFEEPKDDLLARYGILRCGAEVFGRLDRSEQIGYRQSQFGYEVLVKDRAAVRRRYPAAVVDAATIEDIMLFYVRGEQQ</sequence>
<dbReference type="SUPFAM" id="SSF52540">
    <property type="entry name" value="P-loop containing nucleoside triphosphate hydrolases"/>
    <property type="match status" value="1"/>
</dbReference>
<evidence type="ECO:0000313" key="5">
    <source>
        <dbReference type="EMBL" id="MEQ2441465.1"/>
    </source>
</evidence>
<name>A0ABV1E428_9FIRM</name>
<comment type="caution">
    <text evidence="5">The sequence shown here is derived from an EMBL/GenBank/DDBJ whole genome shotgun (WGS) entry which is preliminary data.</text>
</comment>
<evidence type="ECO:0000313" key="6">
    <source>
        <dbReference type="Proteomes" id="UP001489509"/>
    </source>
</evidence>
<gene>
    <name evidence="5" type="ORF">WMO26_11560</name>
</gene>
<evidence type="ECO:0000259" key="4">
    <source>
        <dbReference type="PROSITE" id="PS50893"/>
    </source>
</evidence>
<dbReference type="InterPro" id="IPR003593">
    <property type="entry name" value="AAA+_ATPase"/>
</dbReference>
<evidence type="ECO:0000256" key="2">
    <source>
        <dbReference type="ARBA" id="ARBA00022741"/>
    </source>
</evidence>
<proteinExistence type="predicted"/>
<keyword evidence="2" id="KW-0547">Nucleotide-binding</keyword>
<dbReference type="InterPro" id="IPR051782">
    <property type="entry name" value="ABC_Transporter_VariousFunc"/>
</dbReference>
<feature type="domain" description="ABC transporter" evidence="4">
    <location>
        <begin position="5"/>
        <end position="230"/>
    </location>
</feature>
<organism evidence="5 6">
    <name type="scientific">Solibaculum intestinale</name>
    <dbReference type="NCBI Taxonomy" id="3133165"/>
    <lineage>
        <taxon>Bacteria</taxon>
        <taxon>Bacillati</taxon>
        <taxon>Bacillota</taxon>
        <taxon>Clostridia</taxon>
        <taxon>Eubacteriales</taxon>
        <taxon>Oscillospiraceae</taxon>
        <taxon>Solibaculum</taxon>
    </lineage>
</organism>
<dbReference type="InterPro" id="IPR003439">
    <property type="entry name" value="ABC_transporter-like_ATP-bd"/>
</dbReference>
<dbReference type="PROSITE" id="PS50893">
    <property type="entry name" value="ABC_TRANSPORTER_2"/>
    <property type="match status" value="1"/>
</dbReference>
<evidence type="ECO:0000256" key="3">
    <source>
        <dbReference type="ARBA" id="ARBA00022840"/>
    </source>
</evidence>
<reference evidence="5 6" key="1">
    <citation type="submission" date="2024-03" db="EMBL/GenBank/DDBJ databases">
        <title>Human intestinal bacterial collection.</title>
        <authorList>
            <person name="Pauvert C."/>
            <person name="Hitch T.C.A."/>
            <person name="Clavel T."/>
        </authorList>
    </citation>
    <scope>NUCLEOTIDE SEQUENCE [LARGE SCALE GENOMIC DNA]</scope>
    <source>
        <strain evidence="5 6">CLA-JM-H44</strain>
    </source>
</reference>
<dbReference type="PANTHER" id="PTHR42939">
    <property type="entry name" value="ABC TRANSPORTER ATP-BINDING PROTEIN ALBC-RELATED"/>
    <property type="match status" value="1"/>
</dbReference>
<keyword evidence="1" id="KW-0813">Transport</keyword>
<dbReference type="Proteomes" id="UP001489509">
    <property type="component" value="Unassembled WGS sequence"/>
</dbReference>
<dbReference type="RefSeq" id="WP_349220560.1">
    <property type="nucleotide sequence ID" value="NZ_JBBMFD010000026.1"/>
</dbReference>
<dbReference type="Gene3D" id="3.40.50.300">
    <property type="entry name" value="P-loop containing nucleotide triphosphate hydrolases"/>
    <property type="match status" value="1"/>
</dbReference>
<dbReference type="CDD" id="cd03230">
    <property type="entry name" value="ABC_DR_subfamily_A"/>
    <property type="match status" value="1"/>
</dbReference>
<dbReference type="PANTHER" id="PTHR42939:SF3">
    <property type="entry name" value="ABC TRANSPORTER ATP-BINDING COMPONENT"/>
    <property type="match status" value="1"/>
</dbReference>
<dbReference type="EMBL" id="JBBMFD010000026">
    <property type="protein sequence ID" value="MEQ2441465.1"/>
    <property type="molecule type" value="Genomic_DNA"/>
</dbReference>
<dbReference type="Pfam" id="PF00005">
    <property type="entry name" value="ABC_tran"/>
    <property type="match status" value="1"/>
</dbReference>
<dbReference type="InterPro" id="IPR027417">
    <property type="entry name" value="P-loop_NTPase"/>
</dbReference>
<evidence type="ECO:0000256" key="1">
    <source>
        <dbReference type="ARBA" id="ARBA00022448"/>
    </source>
</evidence>
<dbReference type="GO" id="GO:0005524">
    <property type="term" value="F:ATP binding"/>
    <property type="evidence" value="ECO:0007669"/>
    <property type="project" value="UniProtKB-KW"/>
</dbReference>